<dbReference type="HOGENOM" id="CLU_001265_30_3_1"/>
<feature type="transmembrane region" description="Helical" evidence="8">
    <location>
        <begin position="46"/>
        <end position="68"/>
    </location>
</feature>
<dbReference type="InterPro" id="IPR020846">
    <property type="entry name" value="MFS_dom"/>
</dbReference>
<evidence type="ECO:0000313" key="11">
    <source>
        <dbReference type="Proteomes" id="UP000002059"/>
    </source>
</evidence>
<keyword evidence="10" id="KW-0762">Sugar transport</keyword>
<evidence type="ECO:0000256" key="4">
    <source>
        <dbReference type="ARBA" id="ARBA00022692"/>
    </source>
</evidence>
<keyword evidence="4 8" id="KW-0812">Transmembrane</keyword>
<dbReference type="InterPro" id="IPR050360">
    <property type="entry name" value="MFS_Sugar_Transporters"/>
</dbReference>
<feature type="transmembrane region" description="Helical" evidence="8">
    <location>
        <begin position="300"/>
        <end position="318"/>
    </location>
</feature>
<dbReference type="InterPro" id="IPR005828">
    <property type="entry name" value="MFS_sugar_transport-like"/>
</dbReference>
<feature type="transmembrane region" description="Helical" evidence="8">
    <location>
        <begin position="325"/>
        <end position="347"/>
    </location>
</feature>
<keyword evidence="3" id="KW-0813">Transport</keyword>
<gene>
    <name evidence="10" type="ORF">PAAG_06312</name>
</gene>
<feature type="transmembrane region" description="Helical" evidence="8">
    <location>
        <begin position="169"/>
        <end position="189"/>
    </location>
</feature>
<feature type="transmembrane region" description="Helical" evidence="8">
    <location>
        <begin position="139"/>
        <end position="157"/>
    </location>
</feature>
<evidence type="ECO:0000256" key="2">
    <source>
        <dbReference type="ARBA" id="ARBA00010992"/>
    </source>
</evidence>
<feature type="domain" description="Major facilitator superfamily (MFS) profile" evidence="9">
    <location>
        <begin position="10"/>
        <end position="443"/>
    </location>
</feature>
<keyword evidence="6 8" id="KW-0472">Membrane</keyword>
<dbReference type="Pfam" id="PF00083">
    <property type="entry name" value="Sugar_tr"/>
    <property type="match status" value="1"/>
</dbReference>
<evidence type="ECO:0000256" key="8">
    <source>
        <dbReference type="SAM" id="Phobius"/>
    </source>
</evidence>
<dbReference type="SUPFAM" id="SSF103473">
    <property type="entry name" value="MFS general substrate transporter"/>
    <property type="match status" value="1"/>
</dbReference>
<dbReference type="GO" id="GO:0005351">
    <property type="term" value="F:carbohydrate:proton symporter activity"/>
    <property type="evidence" value="ECO:0007669"/>
    <property type="project" value="TreeGrafter"/>
</dbReference>
<evidence type="ECO:0000256" key="3">
    <source>
        <dbReference type="ARBA" id="ARBA00022448"/>
    </source>
</evidence>
<organism evidence="10 11">
    <name type="scientific">Paracoccidioides lutzii (strain ATCC MYA-826 / Pb01)</name>
    <name type="common">Paracoccidioides brasiliensis</name>
    <dbReference type="NCBI Taxonomy" id="502779"/>
    <lineage>
        <taxon>Eukaryota</taxon>
        <taxon>Fungi</taxon>
        <taxon>Dikarya</taxon>
        <taxon>Ascomycota</taxon>
        <taxon>Pezizomycotina</taxon>
        <taxon>Eurotiomycetes</taxon>
        <taxon>Eurotiomycetidae</taxon>
        <taxon>Onygenales</taxon>
        <taxon>Ajellomycetaceae</taxon>
        <taxon>Paracoccidioides</taxon>
    </lineage>
</organism>
<feature type="transmembrane region" description="Helical" evidence="8">
    <location>
        <begin position="80"/>
        <end position="99"/>
    </location>
</feature>
<dbReference type="OMA" id="MIFYYMT"/>
<comment type="subcellular location">
    <subcellularLocation>
        <location evidence="1">Membrane</location>
        <topology evidence="1">Multi-pass membrane protein</topology>
    </subcellularLocation>
</comment>
<keyword evidence="11" id="KW-1185">Reference proteome</keyword>
<proteinExistence type="inferred from homology"/>
<dbReference type="KEGG" id="pbl:PAAG_06312"/>
<keyword evidence="5 8" id="KW-1133">Transmembrane helix</keyword>
<sequence>MSQKIRPALALWGTRMAFMSYGWDAGVLGGVLETAPFQDAMKHPSTTTMSMIVAAFLLASWLGCCIVASPWSDRVGRRMWVISGAAIQIIGTIISTASYSSGQMIAGRTIIGIGNGIVVASAPVYIAEITPTTSMRGPLIGILMGFACTGTTLAYWVDFAFTHARGQVVWRVPVGLQIIWSLLTIILTLPNMDSPRWYYLRNRDHEGLNVLQQLHPDQEVALRVQGEILKELREEKEEKLQLSNLIFDKSPTQAMRRIRDGVVLVGVAYLMGINMIFYYMTTIFHVYIGLPAKTSSCLSGGATTLLAIGVFVGSYFCEKSGRRKWLLWGSATQSVFIIAFTGLLAAGKKTTSSAAAAMLFGWILVFSPTWAPLPYIYVSETMPLRHRHTGVGLSMSSQWLMAFLTVYAGPIAIAKVGWKAWIWFAVFNVAAFPFVYFFIRETRGRSLENMNNLFGDEHLIDGNSSSGDTSDDVKEVKATPVSKA</sequence>
<dbReference type="PANTHER" id="PTHR48022:SF28">
    <property type="entry name" value="MAJOR FACILITATOR SUPERFAMILY (MFS) PROFILE DOMAIN-CONTAINING PROTEIN-RELATED"/>
    <property type="match status" value="1"/>
</dbReference>
<feature type="transmembrane region" description="Helical" evidence="8">
    <location>
        <begin position="105"/>
        <end position="127"/>
    </location>
</feature>
<feature type="transmembrane region" description="Helical" evidence="8">
    <location>
        <begin position="420"/>
        <end position="439"/>
    </location>
</feature>
<evidence type="ECO:0000259" key="9">
    <source>
        <dbReference type="PROSITE" id="PS50850"/>
    </source>
</evidence>
<dbReference type="AlphaFoldDB" id="C1H6C1"/>
<accession>C1H6C1</accession>
<dbReference type="PROSITE" id="PS50850">
    <property type="entry name" value="MFS"/>
    <property type="match status" value="1"/>
</dbReference>
<feature type="transmembrane region" description="Helical" evidence="8">
    <location>
        <begin position="262"/>
        <end position="288"/>
    </location>
</feature>
<protein>
    <submittedName>
        <fullName evidence="10">Sugar transporter STL1</fullName>
    </submittedName>
</protein>
<dbReference type="InterPro" id="IPR003663">
    <property type="entry name" value="Sugar/inositol_transpt"/>
</dbReference>
<dbReference type="PANTHER" id="PTHR48022">
    <property type="entry name" value="PLASTIDIC GLUCOSE TRANSPORTER 4"/>
    <property type="match status" value="1"/>
</dbReference>
<dbReference type="PROSITE" id="PS00216">
    <property type="entry name" value="SUGAR_TRANSPORT_1"/>
    <property type="match status" value="1"/>
</dbReference>
<evidence type="ECO:0000256" key="7">
    <source>
        <dbReference type="SAM" id="MobiDB-lite"/>
    </source>
</evidence>
<reference evidence="10 11" key="1">
    <citation type="journal article" date="2011" name="PLoS Genet.">
        <title>Comparative genomic analysis of human fungal pathogens causing paracoccidioidomycosis.</title>
        <authorList>
            <person name="Desjardins C.A."/>
            <person name="Champion M.D."/>
            <person name="Holder J.W."/>
            <person name="Muszewska A."/>
            <person name="Goldberg J."/>
            <person name="Bailao A.M."/>
            <person name="Brigido M.M."/>
            <person name="Ferreira M.E."/>
            <person name="Garcia A.M."/>
            <person name="Grynberg M."/>
            <person name="Gujja S."/>
            <person name="Heiman D.I."/>
            <person name="Henn M.R."/>
            <person name="Kodira C.D."/>
            <person name="Leon-Narvaez H."/>
            <person name="Longo L.V."/>
            <person name="Ma L.J."/>
            <person name="Malavazi I."/>
            <person name="Matsuo A.L."/>
            <person name="Morais F.V."/>
            <person name="Pereira M."/>
            <person name="Rodriguez-Brito S."/>
            <person name="Sakthikumar S."/>
            <person name="Salem-Izacc S.M."/>
            <person name="Sykes S.M."/>
            <person name="Teixeira M.M."/>
            <person name="Vallejo M.C."/>
            <person name="Walter M.E."/>
            <person name="Yandava C."/>
            <person name="Young S."/>
            <person name="Zeng Q."/>
            <person name="Zucker J."/>
            <person name="Felipe M.S."/>
            <person name="Goldman G.H."/>
            <person name="Haas B.J."/>
            <person name="McEwen J.G."/>
            <person name="Nino-Vega G."/>
            <person name="Puccia R."/>
            <person name="San-Blas G."/>
            <person name="Soares C.M."/>
            <person name="Birren B.W."/>
            <person name="Cuomo C.A."/>
        </authorList>
    </citation>
    <scope>NUCLEOTIDE SEQUENCE [LARGE SCALE GENOMIC DNA]</scope>
    <source>
        <strain evidence="11">ATCC MYA-826 / Pb01</strain>
    </source>
</reference>
<dbReference type="RefSeq" id="XP_015700082.1">
    <property type="nucleotide sequence ID" value="XM_015845856.1"/>
</dbReference>
<comment type="similarity">
    <text evidence="2">Belongs to the major facilitator superfamily. Sugar transporter (TC 2.A.1.1) family.</text>
</comment>
<evidence type="ECO:0000313" key="10">
    <source>
        <dbReference type="EMBL" id="EEH35265.2"/>
    </source>
</evidence>
<evidence type="ECO:0000256" key="1">
    <source>
        <dbReference type="ARBA" id="ARBA00004141"/>
    </source>
</evidence>
<dbReference type="GO" id="GO:0016020">
    <property type="term" value="C:membrane"/>
    <property type="evidence" value="ECO:0007669"/>
    <property type="project" value="UniProtKB-SubCell"/>
</dbReference>
<feature type="transmembrane region" description="Helical" evidence="8">
    <location>
        <begin position="359"/>
        <end position="378"/>
    </location>
</feature>
<evidence type="ECO:0000256" key="6">
    <source>
        <dbReference type="ARBA" id="ARBA00023136"/>
    </source>
</evidence>
<dbReference type="GeneID" id="9094964"/>
<dbReference type="eggNOG" id="KOG0254">
    <property type="taxonomic scope" value="Eukaryota"/>
</dbReference>
<dbReference type="OrthoDB" id="6133115at2759"/>
<dbReference type="Gene3D" id="1.20.1250.20">
    <property type="entry name" value="MFS general substrate transporter like domains"/>
    <property type="match status" value="1"/>
</dbReference>
<dbReference type="InterPro" id="IPR005829">
    <property type="entry name" value="Sugar_transporter_CS"/>
</dbReference>
<evidence type="ECO:0000256" key="5">
    <source>
        <dbReference type="ARBA" id="ARBA00022989"/>
    </source>
</evidence>
<dbReference type="InterPro" id="IPR036259">
    <property type="entry name" value="MFS_trans_sf"/>
</dbReference>
<feature type="transmembrane region" description="Helical" evidence="8">
    <location>
        <begin position="390"/>
        <end position="414"/>
    </location>
</feature>
<name>C1H6C1_PARBA</name>
<dbReference type="Proteomes" id="UP000002059">
    <property type="component" value="Partially assembled WGS sequence"/>
</dbReference>
<dbReference type="PRINTS" id="PR00171">
    <property type="entry name" value="SUGRTRNSPORT"/>
</dbReference>
<feature type="region of interest" description="Disordered" evidence="7">
    <location>
        <begin position="464"/>
        <end position="484"/>
    </location>
</feature>
<dbReference type="VEuPathDB" id="FungiDB:PAAG_06312"/>
<dbReference type="EMBL" id="KN294009">
    <property type="protein sequence ID" value="EEH35265.2"/>
    <property type="molecule type" value="Genomic_DNA"/>
</dbReference>